<feature type="compositionally biased region" description="Polar residues" evidence="3">
    <location>
        <begin position="1352"/>
        <end position="1361"/>
    </location>
</feature>
<accession>A0AAN8FHD3</accession>
<feature type="coiled-coil region" evidence="2">
    <location>
        <begin position="2054"/>
        <end position="2168"/>
    </location>
</feature>
<feature type="compositionally biased region" description="Basic and acidic residues" evidence="3">
    <location>
        <begin position="1869"/>
        <end position="1883"/>
    </location>
</feature>
<feature type="compositionally biased region" description="Basic and acidic residues" evidence="3">
    <location>
        <begin position="1138"/>
        <end position="1157"/>
    </location>
</feature>
<feature type="region of interest" description="Disordered" evidence="3">
    <location>
        <begin position="779"/>
        <end position="931"/>
    </location>
</feature>
<feature type="compositionally biased region" description="Polar residues" evidence="3">
    <location>
        <begin position="880"/>
        <end position="910"/>
    </location>
</feature>
<feature type="region of interest" description="Disordered" evidence="3">
    <location>
        <begin position="1869"/>
        <end position="1900"/>
    </location>
</feature>
<feature type="region of interest" description="Disordered" evidence="3">
    <location>
        <begin position="1"/>
        <end position="285"/>
    </location>
</feature>
<evidence type="ECO:0000256" key="3">
    <source>
        <dbReference type="SAM" id="MobiDB-lite"/>
    </source>
</evidence>
<feature type="compositionally biased region" description="Basic residues" evidence="3">
    <location>
        <begin position="20"/>
        <end position="32"/>
    </location>
</feature>
<dbReference type="Proteomes" id="UP001316803">
    <property type="component" value="Unassembled WGS sequence"/>
</dbReference>
<feature type="region of interest" description="Disordered" evidence="3">
    <location>
        <begin position="1413"/>
        <end position="1469"/>
    </location>
</feature>
<organism evidence="4 5">
    <name type="scientific">Knufia fluminis</name>
    <dbReference type="NCBI Taxonomy" id="191047"/>
    <lineage>
        <taxon>Eukaryota</taxon>
        <taxon>Fungi</taxon>
        <taxon>Dikarya</taxon>
        <taxon>Ascomycota</taxon>
        <taxon>Pezizomycotina</taxon>
        <taxon>Eurotiomycetes</taxon>
        <taxon>Chaetothyriomycetidae</taxon>
        <taxon>Chaetothyriales</taxon>
        <taxon>Trichomeriaceae</taxon>
        <taxon>Knufia</taxon>
    </lineage>
</organism>
<feature type="region of interest" description="Disordered" evidence="3">
    <location>
        <begin position="604"/>
        <end position="626"/>
    </location>
</feature>
<feature type="compositionally biased region" description="Low complexity" evidence="3">
    <location>
        <begin position="1287"/>
        <end position="1298"/>
    </location>
</feature>
<feature type="compositionally biased region" description="Polar residues" evidence="3">
    <location>
        <begin position="2516"/>
        <end position="2530"/>
    </location>
</feature>
<feature type="compositionally biased region" description="Basic and acidic residues" evidence="3">
    <location>
        <begin position="65"/>
        <end position="76"/>
    </location>
</feature>
<feature type="region of interest" description="Disordered" evidence="3">
    <location>
        <begin position="2370"/>
        <end position="2569"/>
    </location>
</feature>
<feature type="compositionally biased region" description="Polar residues" evidence="3">
    <location>
        <begin position="1386"/>
        <end position="1396"/>
    </location>
</feature>
<name>A0AAN8FHD3_9EURO</name>
<feature type="region of interest" description="Disordered" evidence="3">
    <location>
        <begin position="1535"/>
        <end position="1566"/>
    </location>
</feature>
<proteinExistence type="predicted"/>
<feature type="compositionally biased region" description="Polar residues" evidence="3">
    <location>
        <begin position="1"/>
        <end position="19"/>
    </location>
</feature>
<feature type="compositionally biased region" description="Polar residues" evidence="3">
    <location>
        <begin position="230"/>
        <end position="239"/>
    </location>
</feature>
<protein>
    <submittedName>
        <fullName evidence="4">Uncharacterized protein</fullName>
    </submittedName>
</protein>
<evidence type="ECO:0000256" key="2">
    <source>
        <dbReference type="SAM" id="Coils"/>
    </source>
</evidence>
<feature type="compositionally biased region" description="Low complexity" evidence="3">
    <location>
        <begin position="2531"/>
        <end position="2551"/>
    </location>
</feature>
<feature type="compositionally biased region" description="Low complexity" evidence="3">
    <location>
        <begin position="2375"/>
        <end position="2385"/>
    </location>
</feature>
<feature type="compositionally biased region" description="Polar residues" evidence="3">
    <location>
        <begin position="2182"/>
        <end position="2191"/>
    </location>
</feature>
<feature type="region of interest" description="Disordered" evidence="3">
    <location>
        <begin position="971"/>
        <end position="1396"/>
    </location>
</feature>
<feature type="region of interest" description="Disordered" evidence="3">
    <location>
        <begin position="2025"/>
        <end position="2048"/>
    </location>
</feature>
<feature type="compositionally biased region" description="Low complexity" evidence="3">
    <location>
        <begin position="2406"/>
        <end position="2427"/>
    </location>
</feature>
<evidence type="ECO:0000313" key="5">
    <source>
        <dbReference type="Proteomes" id="UP001316803"/>
    </source>
</evidence>
<feature type="compositionally biased region" description="Polar residues" evidence="3">
    <location>
        <begin position="2456"/>
        <end position="2468"/>
    </location>
</feature>
<feature type="compositionally biased region" description="Basic and acidic residues" evidence="3">
    <location>
        <begin position="1450"/>
        <end position="1462"/>
    </location>
</feature>
<keyword evidence="1 2" id="KW-0175">Coiled coil</keyword>
<evidence type="ECO:0000256" key="1">
    <source>
        <dbReference type="ARBA" id="ARBA00023054"/>
    </source>
</evidence>
<feature type="compositionally biased region" description="Polar residues" evidence="3">
    <location>
        <begin position="212"/>
        <end position="223"/>
    </location>
</feature>
<dbReference type="PANTHER" id="PTHR32083">
    <property type="entry name" value="CILIA AND FLAGELLA-ASSOCIATED PROTEIN 58-RELATED"/>
    <property type="match status" value="1"/>
</dbReference>
<feature type="compositionally biased region" description="Basic and acidic residues" evidence="3">
    <location>
        <begin position="1333"/>
        <end position="1349"/>
    </location>
</feature>
<dbReference type="GO" id="GO:0005856">
    <property type="term" value="C:cytoskeleton"/>
    <property type="evidence" value="ECO:0007669"/>
    <property type="project" value="TreeGrafter"/>
</dbReference>
<feature type="compositionally biased region" description="Acidic residues" evidence="3">
    <location>
        <begin position="1055"/>
        <end position="1066"/>
    </location>
</feature>
<evidence type="ECO:0000313" key="4">
    <source>
        <dbReference type="EMBL" id="KAK5958706.1"/>
    </source>
</evidence>
<sequence length="2578" mass="282807">MNSDEVNSPASPSVSTSTGRRIRVRSLKKPSISHRASLPSLPSDDNDWVSPFTLPPLPAIKKNRSQADRSPEDRIHNRSGSSAYYAAAWGSPYATPSPNQSPAPRLNRNRSLDLESSPLATRKSVTDRSPTRHMRQQSLPSHDPIKPADHPSSPSPIDSQGKSQRRNWLSESEDSESEAEKLLGITPTQRKFDDFQTAPSSVRSHHIHESVDTITPETFNGASSIEGLPGTQNTSTNMDAQMAAASPVEDKPLPSLPRETSTNSRDVGAQPRPNPPLSALSFQRPKKKVPWKGKSCIIAMPLTDREQASLPPALTAQERDALLQKWMDLGYPIHGFSVGDWNSSLLGAGGASRPTYPDPSDMEIEHKNTKVGVHIPNQAEWEAWVSYLKEEKLRALGVTPSTSEAPMSTHSPFSSAMSRVSSTYPSVAPSPPIPPMSAASIRAQMTGSPFSPALSNQGSVGYPFPQRGTPGLSNGRPAHGYTQSVAFPGIGQRVGSPFTNPMAQPGAYGNVRSPDGQMNGRRPWAPGHVQNMQSMANILSPVSPSPQDFPRGYFSNPQMQDIQRQQEAVARQQHEVQARLAAHHRQMSMFPLRAMSSEQVQQYPRTPQAVSPEREPPEIMHPTPRSHRHNLSAALEKGVTDSVATSTKELSDIVNADKQDTEVEKAQAEAVEEGEIPDETEQEELPILHRPETIKDVDDKAEIETNPSIASTPLLLDEQNPFDNFKPLPPPTKRTALGHSAQPSLSKLNVQAKEFSPVKAAFSPNASVFNFDGNAFASHTSSPGKSVASGTRFGHKQNPSSLGLNVSAPVFMPSSVSKPAEPEQAYAPTSHPPSARISRDLSQEDTPAKPGFNVQAPPFDFVPKSIPEEPTSEEPAFDPKSSTFGLEPGTSSQAATPAKSTFDPRSSTFSFAGEEKSQQVTPAKSEFDPRSSTFSTFSFGSTGFNVEAPEFKPSGISLSNIAFTPEKPNNLASTGSIFGDVNIDPTNKPERRTKALPIVKPKSREGSAVPEEMEQVDEDGRALAPSDRQKRARTAGLENEEVLFADSAPFKSLDEQNDEEKEEDAEASPVDPVETIESTPEVTDEPEQTPAPETTTEPSDKPQVDVEVVAPEEATSTVDEVAEAAKSDNEPTPAAETIQRDESHEAAETSMDEREVTATEELVDAPTERSPSEPKSPAMAPTQLVVETTQPSQSRDNDRDVRTHISPDETVVGDADVSPQPEESAAPDSAAEASTVQPGLSAEAASFEPSKPSTEKSQCSLSATAQPFEFQPTVKDIVPEPTPQSVTPPTKNITPKPKQGGLVASKFAAPLSPEPEKVNMVERNSSPPQQLFGEREIETPSEHTLHEAEPTSPVSAMSETSIVHHGAEPVREDKSQTLEKYKEHNPQSPSVISQNGDLTYEEINAVMKQFEDDPDLGVIRDDSPVKSTPLVDMRYPQQFRSDAPSPSPNRRLDRPFDPDQERPYGGLGFDVSGVHQLNYGGGGEISDWNADLSPGQQDKLESRAKFFDDHVNDLVDNVLESRLAPLELALQGIQKSMQQASGKGRSSRRSMSTEKKDSDADDEDDYDAYEGYAHYRSRSPHRRDRRQEKIKAAVLEAMTVAQSTNTAPQIDTTFIQDALREMRELAEKAAAQPQPPAVDVSSIQEALVELRSLAQKEPKVPELDTSELTRTIAEMKSIAQQRAAEPQLDVQAMQATLTELRQLASEKPVIPEVDLSSIQQTLAELKTQAQEQSREQPSDLKTVLEDVIASHPRLQGSRVEAEHDSTQKFQVKIDDLEAMLKVAEKRADGEAALRREAEEETETLHRHLRDAQDQAALHKESSEEAQKSLESFLQEKNEYRGINNELRDLRDKNEALEKTLDEYRDYREQMKDELESERSRTDNLARALQDARQQHQDQLESRDVLREQLNRIQERMTKVMEDVHHDESEFRKKEHDLLSKNQLLQAALDHETNRRARMELDAEKLNKEHRDSLHFRSKHDTVQEEVSRLAGIIVGLQAENKSHQDSAYAAQRELAFVKERQDEMMASQTSRLQDELEQSRSMSQNLQSDSDARIARLQGKLDAASVELQESKARHEANMEKMFENHNVAIRHANERHASELDQRLAIHEDKLIDLRNQHNRDMHNANEDRKALEHRYEAKLELSDDKNKHLESKIKDLEHLLDVTKIAARAAADSAISKSANLPTPANSVIASPPHRPSVSGPSAPLQRGSDLPEKISPQALRETILVLQDQLQNREQKLDKLEAELAAIDKEAPSRVKERDTEIVMLRELLDVRIDDLQELIATLEKPDYNRTAVKDATIRLKTQIKMDQQLRERAISAASLANNLPSSITSGISNLTQSPRAMVAAAAWGNWRKIRDSGVGSAVSDFANNIGSPTPTRSSSSPNALAGMMTPPATNKSSKDSSRPSTARPLAAAAAARNAGPSTPSSGARPLRSFSTQPRTLAGARPLARRGTNESTGSVIHQPSSMKVEPPSTPLAMNADSDFGDDVDEDASPLDGKDRGFGADNAEELVKPESSTAKPASRRTSQTSVSKSASPRAVRSSRSSRLSAGKPVSPRALRASAGVDKDDVVEVFEEN</sequence>
<feature type="compositionally biased region" description="Polar residues" evidence="3">
    <location>
        <begin position="1185"/>
        <end position="1194"/>
    </location>
</feature>
<feature type="compositionally biased region" description="Polar residues" evidence="3">
    <location>
        <begin position="2039"/>
        <end position="2048"/>
    </location>
</feature>
<feature type="compositionally biased region" description="Polar residues" evidence="3">
    <location>
        <begin position="155"/>
        <end position="169"/>
    </location>
</feature>
<keyword evidence="5" id="KW-1185">Reference proteome</keyword>
<feature type="region of interest" description="Disordered" evidence="3">
    <location>
        <begin position="2180"/>
        <end position="2213"/>
    </location>
</feature>
<feature type="coiled-coil region" evidence="2">
    <location>
        <begin position="2226"/>
        <end position="2253"/>
    </location>
</feature>
<feature type="compositionally biased region" description="Polar residues" evidence="3">
    <location>
        <begin position="1251"/>
        <end position="1265"/>
    </location>
</feature>
<feature type="compositionally biased region" description="Acidic residues" evidence="3">
    <location>
        <begin position="2485"/>
        <end position="2495"/>
    </location>
</feature>
<feature type="compositionally biased region" description="Basic and acidic residues" evidence="3">
    <location>
        <begin position="1365"/>
        <end position="1385"/>
    </location>
</feature>
<comment type="caution">
    <text evidence="4">The sequence shown here is derived from an EMBL/GenBank/DDBJ whole genome shotgun (WGS) entry which is preliminary data.</text>
</comment>
<dbReference type="PANTHER" id="PTHR32083:SF0">
    <property type="entry name" value="CILIA AND FLAGELLA-ASSOCIATED PROTEIN 58"/>
    <property type="match status" value="1"/>
</dbReference>
<feature type="compositionally biased region" description="Low complexity" evidence="3">
    <location>
        <begin position="79"/>
        <end position="94"/>
    </location>
</feature>
<feature type="compositionally biased region" description="Basic and acidic residues" evidence="3">
    <location>
        <begin position="1195"/>
        <end position="1207"/>
    </location>
</feature>
<reference evidence="4 5" key="1">
    <citation type="submission" date="2022-12" db="EMBL/GenBank/DDBJ databases">
        <title>Genomic features and morphological characterization of a novel Knufia sp. strain isolated from spacecraft assembly facility.</title>
        <authorList>
            <person name="Teixeira M."/>
            <person name="Chander A.M."/>
            <person name="Stajich J.E."/>
            <person name="Venkateswaran K."/>
        </authorList>
    </citation>
    <scope>NUCLEOTIDE SEQUENCE [LARGE SCALE GENOMIC DNA]</scope>
    <source>
        <strain evidence="4 5">FJI-L2-BK-P2</strain>
    </source>
</reference>
<feature type="compositionally biased region" description="Low complexity" evidence="3">
    <location>
        <begin position="1218"/>
        <end position="1234"/>
    </location>
</feature>
<gene>
    <name evidence="4" type="ORF">OHC33_000549</name>
</gene>
<dbReference type="EMBL" id="JAKLMC020000001">
    <property type="protein sequence ID" value="KAK5958706.1"/>
    <property type="molecule type" value="Genomic_DNA"/>
</dbReference>
<feature type="compositionally biased region" description="Low complexity" evidence="3">
    <location>
        <begin position="1088"/>
        <end position="1097"/>
    </location>
</feature>